<evidence type="ECO:0000313" key="9">
    <source>
        <dbReference type="EMBL" id="MCF6138218.1"/>
    </source>
</evidence>
<dbReference type="PROSITE" id="PS00837">
    <property type="entry name" value="ALADH_PNT_2"/>
    <property type="match status" value="1"/>
</dbReference>
<proteinExistence type="inferred from homology"/>
<name>A0ABS9H347_9BACL</name>
<dbReference type="InterPro" id="IPR008141">
    <property type="entry name" value="Ala_DH"/>
</dbReference>
<dbReference type="InterPro" id="IPR008143">
    <property type="entry name" value="Ala_DH/PNT_CS2"/>
</dbReference>
<dbReference type="SMART" id="SM01002">
    <property type="entry name" value="AlaDh_PNT_C"/>
    <property type="match status" value="1"/>
</dbReference>
<dbReference type="InterPro" id="IPR036291">
    <property type="entry name" value="NAD(P)-bd_dom_sf"/>
</dbReference>
<evidence type="ECO:0000313" key="10">
    <source>
        <dbReference type="Proteomes" id="UP001649381"/>
    </source>
</evidence>
<dbReference type="Proteomes" id="UP001649381">
    <property type="component" value="Unassembled WGS sequence"/>
</dbReference>
<dbReference type="Gene3D" id="3.40.50.720">
    <property type="entry name" value="NAD(P)-binding Rossmann-like Domain"/>
    <property type="match status" value="2"/>
</dbReference>
<dbReference type="SMART" id="SM01003">
    <property type="entry name" value="AlaDh_PNT_N"/>
    <property type="match status" value="1"/>
</dbReference>
<dbReference type="SUPFAM" id="SSF52283">
    <property type="entry name" value="Formate/glycerate dehydrogenase catalytic domain-like"/>
    <property type="match status" value="1"/>
</dbReference>
<dbReference type="CDD" id="cd05305">
    <property type="entry name" value="L-AlaDH"/>
    <property type="match status" value="1"/>
</dbReference>
<comment type="caution">
    <text evidence="9">The sequence shown here is derived from an EMBL/GenBank/DDBJ whole genome shotgun (WGS) entry which is preliminary data.</text>
</comment>
<comment type="pathway">
    <text evidence="1">Amino-acid degradation; L-alanine degradation via dehydrogenase pathway; NH(3) and pyruvate from L-alanine: step 1/1.</text>
</comment>
<protein>
    <recommendedName>
        <fullName evidence="3 6">Alanine dehydrogenase</fullName>
        <ecNumber evidence="3 6">1.4.1.1</ecNumber>
    </recommendedName>
</protein>
<evidence type="ECO:0000256" key="3">
    <source>
        <dbReference type="ARBA" id="ARBA00012897"/>
    </source>
</evidence>
<evidence type="ECO:0000256" key="4">
    <source>
        <dbReference type="ARBA" id="ARBA00023002"/>
    </source>
</evidence>
<accession>A0ABS9H347</accession>
<keyword evidence="10" id="KW-1185">Reference proteome</keyword>
<evidence type="ECO:0000259" key="7">
    <source>
        <dbReference type="SMART" id="SM01002"/>
    </source>
</evidence>
<dbReference type="GO" id="GO:0000286">
    <property type="term" value="F:alanine dehydrogenase activity"/>
    <property type="evidence" value="ECO:0007669"/>
    <property type="project" value="UniProtKB-EC"/>
</dbReference>
<dbReference type="EMBL" id="JAKIJS010000001">
    <property type="protein sequence ID" value="MCF6138218.1"/>
    <property type="molecule type" value="Genomic_DNA"/>
</dbReference>
<feature type="domain" description="Alanine dehydrogenase/pyridine nucleotide transhydrogenase N-terminal" evidence="8">
    <location>
        <begin position="4"/>
        <end position="136"/>
    </location>
</feature>
<evidence type="ECO:0000259" key="8">
    <source>
        <dbReference type="SMART" id="SM01003"/>
    </source>
</evidence>
<evidence type="ECO:0000256" key="1">
    <source>
        <dbReference type="ARBA" id="ARBA00005206"/>
    </source>
</evidence>
<dbReference type="SUPFAM" id="SSF51735">
    <property type="entry name" value="NAD(P)-binding Rossmann-fold domains"/>
    <property type="match status" value="1"/>
</dbReference>
<sequence>MRIGVPREIKNNENRVAMTPAGVVNLMTSGHEVFIETGAGLGSGFTNEQYEEAGAVIVDTAAEAWSMDMVMKVKEPLDTEYQYFREGLILFTYLHLAAEPELTKALIDNKVVGIAYETVQLPNRSLPLLTPMSEVAGRMATQIGASFLEKPHGGMGILLGGVPGVKRGKVTVIGGGVAGTNAAKIAVGLGASVTVIDLNPERLRQLDDIFGSDINTLMSNPLNIAESVIDSDLVIGAVLIPGAKAPKLVTEEMIQEMRKGAVLVDVAIDQGGIFETTDRITTHDNPTYDKHGVVHYAVANMPGAVPRTSTIALTNVTVPYALQIANKGYVKACQDNEALLKGINTLNGFVTYEAVSQSHDLEYKDIRKMLS</sequence>
<keyword evidence="5 6" id="KW-0520">NAD</keyword>
<dbReference type="PIRSF" id="PIRSF000183">
    <property type="entry name" value="Alanine_dh"/>
    <property type="match status" value="1"/>
</dbReference>
<feature type="domain" description="Alanine dehydrogenase/pyridine nucleotide transhydrogenase NAD(H)-binding" evidence="7">
    <location>
        <begin position="148"/>
        <end position="297"/>
    </location>
</feature>
<comment type="similarity">
    <text evidence="2 6">Belongs to the AlaDH/PNT family.</text>
</comment>
<gene>
    <name evidence="9" type="primary">ald</name>
    <name evidence="9" type="ORF">L2716_10825</name>
</gene>
<dbReference type="InterPro" id="IPR007886">
    <property type="entry name" value="AlaDH/PNT_N"/>
</dbReference>
<comment type="catalytic activity">
    <reaction evidence="6">
        <text>L-alanine + NAD(+) + H2O = pyruvate + NH4(+) + NADH + H(+)</text>
        <dbReference type="Rhea" id="RHEA:18405"/>
        <dbReference type="ChEBI" id="CHEBI:15361"/>
        <dbReference type="ChEBI" id="CHEBI:15377"/>
        <dbReference type="ChEBI" id="CHEBI:15378"/>
        <dbReference type="ChEBI" id="CHEBI:28938"/>
        <dbReference type="ChEBI" id="CHEBI:57540"/>
        <dbReference type="ChEBI" id="CHEBI:57945"/>
        <dbReference type="ChEBI" id="CHEBI:57972"/>
        <dbReference type="EC" id="1.4.1.1"/>
    </reaction>
</comment>
<dbReference type="RefSeq" id="WP_236334467.1">
    <property type="nucleotide sequence ID" value="NZ_JAKIJS010000001.1"/>
</dbReference>
<evidence type="ECO:0000256" key="2">
    <source>
        <dbReference type="ARBA" id="ARBA00005689"/>
    </source>
</evidence>
<evidence type="ECO:0000256" key="6">
    <source>
        <dbReference type="PIRNR" id="PIRNR000183"/>
    </source>
</evidence>
<dbReference type="PANTHER" id="PTHR42795">
    <property type="entry name" value="ALANINE DEHYDROGENASE"/>
    <property type="match status" value="1"/>
</dbReference>
<reference evidence="9 10" key="1">
    <citation type="submission" date="2022-01" db="EMBL/GenBank/DDBJ databases">
        <title>Alkalihalobacillus sp. EGI L200015, a novel bacterium isolated from a salt lake sediment.</title>
        <authorList>
            <person name="Gao L."/>
            <person name="Fang B.-Z."/>
            <person name="Li W.-J."/>
        </authorList>
    </citation>
    <scope>NUCLEOTIDE SEQUENCE [LARGE SCALE GENOMIC DNA]</scope>
    <source>
        <strain evidence="9 10">KCTC 12718</strain>
    </source>
</reference>
<organism evidence="9 10">
    <name type="scientific">Pseudalkalibacillus berkeleyi</name>
    <dbReference type="NCBI Taxonomy" id="1069813"/>
    <lineage>
        <taxon>Bacteria</taxon>
        <taxon>Bacillati</taxon>
        <taxon>Bacillota</taxon>
        <taxon>Bacilli</taxon>
        <taxon>Bacillales</taxon>
        <taxon>Fictibacillaceae</taxon>
        <taxon>Pseudalkalibacillus</taxon>
    </lineage>
</organism>
<dbReference type="PANTHER" id="PTHR42795:SF1">
    <property type="entry name" value="ALANINE DEHYDROGENASE"/>
    <property type="match status" value="1"/>
</dbReference>
<dbReference type="NCBIfam" id="TIGR00518">
    <property type="entry name" value="alaDH"/>
    <property type="match status" value="1"/>
</dbReference>
<keyword evidence="4 6" id="KW-0560">Oxidoreductase</keyword>
<dbReference type="Pfam" id="PF01262">
    <property type="entry name" value="AlaDh_PNT_C"/>
    <property type="match status" value="1"/>
</dbReference>
<dbReference type="EC" id="1.4.1.1" evidence="3 6"/>
<dbReference type="InterPro" id="IPR007698">
    <property type="entry name" value="AlaDH/PNT_NAD(H)-bd"/>
</dbReference>
<evidence type="ECO:0000256" key="5">
    <source>
        <dbReference type="ARBA" id="ARBA00023027"/>
    </source>
</evidence>
<dbReference type="Pfam" id="PF05222">
    <property type="entry name" value="AlaDh_PNT_N"/>
    <property type="match status" value="1"/>
</dbReference>